<dbReference type="Gene3D" id="3.30.420.10">
    <property type="entry name" value="Ribonuclease H-like superfamily/Ribonuclease H"/>
    <property type="match status" value="1"/>
</dbReference>
<dbReference type="GO" id="GO:0003676">
    <property type="term" value="F:nucleic acid binding"/>
    <property type="evidence" value="ECO:0007669"/>
    <property type="project" value="InterPro"/>
</dbReference>
<protein>
    <submittedName>
        <fullName evidence="1">Uncharacterized protein</fullName>
    </submittedName>
</protein>
<name>A0A4Y2G8V2_ARAVE</name>
<evidence type="ECO:0000313" key="2">
    <source>
        <dbReference type="Proteomes" id="UP000499080"/>
    </source>
</evidence>
<dbReference type="Proteomes" id="UP000499080">
    <property type="component" value="Unassembled WGS sequence"/>
</dbReference>
<organism evidence="1 2">
    <name type="scientific">Araneus ventricosus</name>
    <name type="common">Orbweaver spider</name>
    <name type="synonym">Epeira ventricosa</name>
    <dbReference type="NCBI Taxonomy" id="182803"/>
    <lineage>
        <taxon>Eukaryota</taxon>
        <taxon>Metazoa</taxon>
        <taxon>Ecdysozoa</taxon>
        <taxon>Arthropoda</taxon>
        <taxon>Chelicerata</taxon>
        <taxon>Arachnida</taxon>
        <taxon>Araneae</taxon>
        <taxon>Araneomorphae</taxon>
        <taxon>Entelegynae</taxon>
        <taxon>Araneoidea</taxon>
        <taxon>Araneidae</taxon>
        <taxon>Araneus</taxon>
    </lineage>
</organism>
<proteinExistence type="predicted"/>
<dbReference type="EMBL" id="BGPR01001290">
    <property type="protein sequence ID" value="GBM50262.1"/>
    <property type="molecule type" value="Genomic_DNA"/>
</dbReference>
<dbReference type="PANTHER" id="PTHR46060:SF1">
    <property type="entry name" value="MARINER MOS1 TRANSPOSASE-LIKE PROTEIN"/>
    <property type="match status" value="1"/>
</dbReference>
<evidence type="ECO:0000313" key="1">
    <source>
        <dbReference type="EMBL" id="GBM50262.1"/>
    </source>
</evidence>
<reference evidence="1 2" key="1">
    <citation type="journal article" date="2019" name="Sci. Rep.">
        <title>Orb-weaving spider Araneus ventricosus genome elucidates the spidroin gene catalogue.</title>
        <authorList>
            <person name="Kono N."/>
            <person name="Nakamura H."/>
            <person name="Ohtoshi R."/>
            <person name="Moran D.A.P."/>
            <person name="Shinohara A."/>
            <person name="Yoshida Y."/>
            <person name="Fujiwara M."/>
            <person name="Mori M."/>
            <person name="Tomita M."/>
            <person name="Arakawa K."/>
        </authorList>
    </citation>
    <scope>NUCLEOTIDE SEQUENCE [LARGE SCALE GENOMIC DNA]</scope>
</reference>
<dbReference type="InterPro" id="IPR036397">
    <property type="entry name" value="RNaseH_sf"/>
</dbReference>
<keyword evidence="2" id="KW-1185">Reference proteome</keyword>
<dbReference type="AlphaFoldDB" id="A0A4Y2G8V2"/>
<dbReference type="InterPro" id="IPR052709">
    <property type="entry name" value="Transposase-MT_Hybrid"/>
</dbReference>
<accession>A0A4Y2G8V2</accession>
<sequence length="156" mass="18157">MQFRIIVEELCCEPRLHMWKQVKIAQSKVWTVRLMTKQLPSETIQELSIRNGYVGACVGHSQYSPDLAPIYFHLFPRMKTRLATQRFDNDAEVHAGGNAWLKSQSTTFYDDGINKLVNSYDMCLNLFGDYVEKYLKICLSNVSNKTYFLSFGFLFF</sequence>
<comment type="caution">
    <text evidence="1">The sequence shown here is derived from an EMBL/GenBank/DDBJ whole genome shotgun (WGS) entry which is preliminary data.</text>
</comment>
<dbReference type="PANTHER" id="PTHR46060">
    <property type="entry name" value="MARINER MOS1 TRANSPOSASE-LIKE PROTEIN"/>
    <property type="match status" value="1"/>
</dbReference>
<gene>
    <name evidence="1" type="ORF">AVEN_141875_1</name>
</gene>